<evidence type="ECO:0000313" key="2">
    <source>
        <dbReference type="EMBL" id="KAK2592076.1"/>
    </source>
</evidence>
<comment type="caution">
    <text evidence="2">The sequence shown here is derived from an EMBL/GenBank/DDBJ whole genome shotgun (WGS) entry which is preliminary data.</text>
</comment>
<keyword evidence="1" id="KW-1133">Transmembrane helix</keyword>
<feature type="non-terminal residue" evidence="2">
    <location>
        <position position="1"/>
    </location>
</feature>
<dbReference type="Proteomes" id="UP001251528">
    <property type="component" value="Unassembled WGS sequence"/>
</dbReference>
<feature type="transmembrane region" description="Helical" evidence="1">
    <location>
        <begin position="57"/>
        <end position="78"/>
    </location>
</feature>
<evidence type="ECO:0000256" key="1">
    <source>
        <dbReference type="SAM" id="Phobius"/>
    </source>
</evidence>
<keyword evidence="3" id="KW-1185">Reference proteome</keyword>
<keyword evidence="1" id="KW-0812">Transmembrane</keyword>
<accession>A0AAJ0FPK7</accession>
<organism evidence="2 3">
    <name type="scientific">Conoideocrella luteorostrata</name>
    <dbReference type="NCBI Taxonomy" id="1105319"/>
    <lineage>
        <taxon>Eukaryota</taxon>
        <taxon>Fungi</taxon>
        <taxon>Dikarya</taxon>
        <taxon>Ascomycota</taxon>
        <taxon>Pezizomycotina</taxon>
        <taxon>Sordariomycetes</taxon>
        <taxon>Hypocreomycetidae</taxon>
        <taxon>Hypocreales</taxon>
        <taxon>Clavicipitaceae</taxon>
        <taxon>Conoideocrella</taxon>
    </lineage>
</organism>
<evidence type="ECO:0000313" key="3">
    <source>
        <dbReference type="Proteomes" id="UP001251528"/>
    </source>
</evidence>
<dbReference type="EMBL" id="JASWJB010000290">
    <property type="protein sequence ID" value="KAK2592076.1"/>
    <property type="molecule type" value="Genomic_DNA"/>
</dbReference>
<proteinExistence type="predicted"/>
<sequence length="130" mass="15337">LWWSIYIRETWLSLAYGRPMRIDKDEVTTPILIQNEVIQLSRRSCDMLYQKYLPLEINNLVTLWLCLVRITVSLGYILNNFYGAKAARPTQQQIKSIEDNMSTYFRGILAKTHENQLITLHSLQMRVCIE</sequence>
<keyword evidence="1" id="KW-0472">Membrane</keyword>
<name>A0AAJ0FPK7_9HYPO</name>
<evidence type="ECO:0008006" key="4">
    <source>
        <dbReference type="Google" id="ProtNLM"/>
    </source>
</evidence>
<dbReference type="AlphaFoldDB" id="A0AAJ0FPK7"/>
<dbReference type="CDD" id="cd12148">
    <property type="entry name" value="fungal_TF_MHR"/>
    <property type="match status" value="1"/>
</dbReference>
<protein>
    <recommendedName>
        <fullName evidence="4">Transcription factor domain-containing protein</fullName>
    </recommendedName>
</protein>
<gene>
    <name evidence="2" type="ORF">QQS21_010237</name>
</gene>
<reference evidence="2" key="1">
    <citation type="submission" date="2023-06" db="EMBL/GenBank/DDBJ databases">
        <title>Conoideocrella luteorostrata (Hypocreales: Clavicipitaceae), a potential biocontrol fungus for elongate hemlock scale in United States Christmas tree production areas.</title>
        <authorList>
            <person name="Barrett H."/>
            <person name="Lovett B."/>
            <person name="Macias A.M."/>
            <person name="Stajich J.E."/>
            <person name="Kasson M.T."/>
        </authorList>
    </citation>
    <scope>NUCLEOTIDE SEQUENCE</scope>
    <source>
        <strain evidence="2">ARSEF 14590</strain>
    </source>
</reference>